<evidence type="ECO:0000313" key="2">
    <source>
        <dbReference type="Proteomes" id="UP001139031"/>
    </source>
</evidence>
<dbReference type="EMBL" id="JAIRAU010000005">
    <property type="protein sequence ID" value="MBZ5709311.1"/>
    <property type="molecule type" value="Genomic_DNA"/>
</dbReference>
<protein>
    <submittedName>
        <fullName evidence="1">Uncharacterized protein</fullName>
    </submittedName>
</protein>
<name>A0ABS7TM58_9BACT</name>
<evidence type="ECO:0000313" key="1">
    <source>
        <dbReference type="EMBL" id="MBZ5709311.1"/>
    </source>
</evidence>
<reference evidence="1" key="1">
    <citation type="submission" date="2021-08" db="EMBL/GenBank/DDBJ databases">
        <authorList>
            <person name="Stevens D.C."/>
        </authorList>
    </citation>
    <scope>NUCLEOTIDE SEQUENCE</scope>
    <source>
        <strain evidence="1">DSM 53165</strain>
    </source>
</reference>
<sequence>MPPGAPTRCEPGALCGTCECEQPLACDAQNVCVLPRNRGVCDDADVIKFLSVLKEKCGNARKCESKDLDKYAINYGDFLNLMVQFPSTLAIHFPDGEPSPMSTRRWPRAAESEHYINRIRSAALEELKEADRVILVGLASRGRKIKDRDVNTAITLQRLIATQDLIRSAAASVLTPAEVDGIEEKISFIHLGDWRPIDARFYGKQYGNRPIAWDRGTEEHLMSLVEQGDVAGSPEDLRWRDRLLNQVVFVVPIPCKRPGG</sequence>
<accession>A0ABS7TM58</accession>
<dbReference type="RefSeq" id="WP_224191088.1">
    <property type="nucleotide sequence ID" value="NZ_JAIRAU010000005.1"/>
</dbReference>
<organism evidence="1 2">
    <name type="scientific">Nannocystis pusilla</name>
    <dbReference type="NCBI Taxonomy" id="889268"/>
    <lineage>
        <taxon>Bacteria</taxon>
        <taxon>Pseudomonadati</taxon>
        <taxon>Myxococcota</taxon>
        <taxon>Polyangia</taxon>
        <taxon>Nannocystales</taxon>
        <taxon>Nannocystaceae</taxon>
        <taxon>Nannocystis</taxon>
    </lineage>
</organism>
<keyword evidence="2" id="KW-1185">Reference proteome</keyword>
<proteinExistence type="predicted"/>
<gene>
    <name evidence="1" type="ORF">K7C98_08555</name>
</gene>
<comment type="caution">
    <text evidence="1">The sequence shown here is derived from an EMBL/GenBank/DDBJ whole genome shotgun (WGS) entry which is preliminary data.</text>
</comment>
<dbReference type="Proteomes" id="UP001139031">
    <property type="component" value="Unassembled WGS sequence"/>
</dbReference>